<dbReference type="Proteomes" id="UP000615003">
    <property type="component" value="Unassembled WGS sequence"/>
</dbReference>
<evidence type="ECO:0000313" key="2">
    <source>
        <dbReference type="Proteomes" id="UP000615003"/>
    </source>
</evidence>
<proteinExistence type="predicted"/>
<gene>
    <name evidence="1" type="ORF">PCARR_a2116</name>
</gene>
<sequence>MHLYQCTVNFFHYQWSKHYLNTLNKKQLLKRVLPSVTNRYHADYKK</sequence>
<accession>A0ABR9ETC9</accession>
<name>A0ABR9ETC9_PSEVC</name>
<comment type="caution">
    <text evidence="1">The sequence shown here is derived from an EMBL/GenBank/DDBJ whole genome shotgun (WGS) entry which is preliminary data.</text>
</comment>
<protein>
    <recommendedName>
        <fullName evidence="3">Transposase</fullName>
    </recommendedName>
</protein>
<evidence type="ECO:0000313" key="1">
    <source>
        <dbReference type="EMBL" id="MBE0383800.1"/>
    </source>
</evidence>
<reference evidence="1 2" key="1">
    <citation type="submission" date="2015-06" db="EMBL/GenBank/DDBJ databases">
        <title>Genome sequence of Pseudoalteromonas carrageenovora.</title>
        <authorList>
            <person name="Xie B.-B."/>
            <person name="Rong J.-C."/>
            <person name="Qin Q.-L."/>
            <person name="Zhang Y.-Z."/>
        </authorList>
    </citation>
    <scope>NUCLEOTIDE SEQUENCE [LARGE SCALE GENOMIC DNA]</scope>
    <source>
        <strain evidence="1 2">IAM 12662</strain>
    </source>
</reference>
<evidence type="ECO:0008006" key="3">
    <source>
        <dbReference type="Google" id="ProtNLM"/>
    </source>
</evidence>
<organism evidence="1 2">
    <name type="scientific">Pseudoalteromonas carrageenovora IAM 12662</name>
    <dbReference type="NCBI Taxonomy" id="1314868"/>
    <lineage>
        <taxon>Bacteria</taxon>
        <taxon>Pseudomonadati</taxon>
        <taxon>Pseudomonadota</taxon>
        <taxon>Gammaproteobacteria</taxon>
        <taxon>Alteromonadales</taxon>
        <taxon>Pseudoalteromonadaceae</taxon>
        <taxon>Pseudoalteromonas</taxon>
    </lineage>
</organism>
<keyword evidence="2" id="KW-1185">Reference proteome</keyword>
<dbReference type="EMBL" id="AQGW01000023">
    <property type="protein sequence ID" value="MBE0383800.1"/>
    <property type="molecule type" value="Genomic_DNA"/>
</dbReference>